<reference evidence="1" key="1">
    <citation type="journal article" date="2010" name="Science">
        <title>Plasticity of animal genome architecture unmasked by rapid evolution of a pelagic tunicate.</title>
        <authorList>
            <person name="Denoeud F."/>
            <person name="Henriet S."/>
            <person name="Mungpakdee S."/>
            <person name="Aury J.M."/>
            <person name="Da Silva C."/>
            <person name="Brinkmann H."/>
            <person name="Mikhaleva J."/>
            <person name="Olsen L.C."/>
            <person name="Jubin C."/>
            <person name="Canestro C."/>
            <person name="Bouquet J.M."/>
            <person name="Danks G."/>
            <person name="Poulain J."/>
            <person name="Campsteijn C."/>
            <person name="Adamski M."/>
            <person name="Cross I."/>
            <person name="Yadetie F."/>
            <person name="Muffato M."/>
            <person name="Louis A."/>
            <person name="Butcher S."/>
            <person name="Tsagkogeorga G."/>
            <person name="Konrad A."/>
            <person name="Singh S."/>
            <person name="Jensen M.F."/>
            <person name="Cong E.H."/>
            <person name="Eikeseth-Otteraa H."/>
            <person name="Noel B."/>
            <person name="Anthouard V."/>
            <person name="Porcel B.M."/>
            <person name="Kachouri-Lafond R."/>
            <person name="Nishino A."/>
            <person name="Ugolini M."/>
            <person name="Chourrout P."/>
            <person name="Nishida H."/>
            <person name="Aasland R."/>
            <person name="Huzurbazar S."/>
            <person name="Westhof E."/>
            <person name="Delsuc F."/>
            <person name="Lehrach H."/>
            <person name="Reinhardt R."/>
            <person name="Weissenbach J."/>
            <person name="Roy S.W."/>
            <person name="Artiguenave F."/>
            <person name="Postlethwait J.H."/>
            <person name="Manak J.R."/>
            <person name="Thompson E.M."/>
            <person name="Jaillon O."/>
            <person name="Du Pasquier L."/>
            <person name="Boudinot P."/>
            <person name="Liberles D.A."/>
            <person name="Volff J.N."/>
            <person name="Philippe H."/>
            <person name="Lenhard B."/>
            <person name="Roest Crollius H."/>
            <person name="Wincker P."/>
            <person name="Chourrout D."/>
        </authorList>
    </citation>
    <scope>NUCLEOTIDE SEQUENCE [LARGE SCALE GENOMIC DNA]</scope>
</reference>
<name>E4YJH8_OIKDI</name>
<evidence type="ECO:0000313" key="1">
    <source>
        <dbReference type="EMBL" id="CBY35639.1"/>
    </source>
</evidence>
<gene>
    <name evidence="1" type="ORF">GSOID_T00027467001</name>
</gene>
<proteinExistence type="predicted"/>
<dbReference type="Proteomes" id="UP000011014">
    <property type="component" value="Unassembled WGS sequence"/>
</dbReference>
<feature type="non-terminal residue" evidence="1">
    <location>
        <position position="1"/>
    </location>
</feature>
<dbReference type="EMBL" id="FN654656">
    <property type="protein sequence ID" value="CBY35639.1"/>
    <property type="molecule type" value="Genomic_DNA"/>
</dbReference>
<protein>
    <submittedName>
        <fullName evidence="1">Uncharacterized protein</fullName>
    </submittedName>
</protein>
<sequence>RTETHNVSLDNFPARMNFSPKKPINLVAAVET</sequence>
<dbReference type="AlphaFoldDB" id="E4YJH8"/>
<organism evidence="1">
    <name type="scientific">Oikopleura dioica</name>
    <name type="common">Tunicate</name>
    <dbReference type="NCBI Taxonomy" id="34765"/>
    <lineage>
        <taxon>Eukaryota</taxon>
        <taxon>Metazoa</taxon>
        <taxon>Chordata</taxon>
        <taxon>Tunicata</taxon>
        <taxon>Appendicularia</taxon>
        <taxon>Copelata</taxon>
        <taxon>Oikopleuridae</taxon>
        <taxon>Oikopleura</taxon>
    </lineage>
</organism>
<accession>E4YJH8</accession>